<keyword evidence="3" id="KW-1185">Reference proteome</keyword>
<evidence type="ECO:0000313" key="3">
    <source>
        <dbReference type="Proteomes" id="UP001302321"/>
    </source>
</evidence>
<dbReference type="EMBL" id="MU866193">
    <property type="protein sequence ID" value="KAK4176547.1"/>
    <property type="molecule type" value="Genomic_DNA"/>
</dbReference>
<reference evidence="2" key="1">
    <citation type="journal article" date="2023" name="Mol. Phylogenet. Evol.">
        <title>Genome-scale phylogeny and comparative genomics of the fungal order Sordariales.</title>
        <authorList>
            <person name="Hensen N."/>
            <person name="Bonometti L."/>
            <person name="Westerberg I."/>
            <person name="Brannstrom I.O."/>
            <person name="Guillou S."/>
            <person name="Cros-Aarteil S."/>
            <person name="Calhoun S."/>
            <person name="Haridas S."/>
            <person name="Kuo A."/>
            <person name="Mondo S."/>
            <person name="Pangilinan J."/>
            <person name="Riley R."/>
            <person name="LaButti K."/>
            <person name="Andreopoulos B."/>
            <person name="Lipzen A."/>
            <person name="Chen C."/>
            <person name="Yan M."/>
            <person name="Daum C."/>
            <person name="Ng V."/>
            <person name="Clum A."/>
            <person name="Steindorff A."/>
            <person name="Ohm R.A."/>
            <person name="Martin F."/>
            <person name="Silar P."/>
            <person name="Natvig D.O."/>
            <person name="Lalanne C."/>
            <person name="Gautier V."/>
            <person name="Ament-Velasquez S.L."/>
            <person name="Kruys A."/>
            <person name="Hutchinson M.I."/>
            <person name="Powell A.J."/>
            <person name="Barry K."/>
            <person name="Miller A.N."/>
            <person name="Grigoriev I.V."/>
            <person name="Debuchy R."/>
            <person name="Gladieux P."/>
            <person name="Hiltunen Thoren M."/>
            <person name="Johannesson H."/>
        </authorList>
    </citation>
    <scope>NUCLEOTIDE SEQUENCE</scope>
    <source>
        <strain evidence="2">CBS 892.96</strain>
    </source>
</reference>
<proteinExistence type="predicted"/>
<accession>A0AAN6W9I3</accession>
<comment type="caution">
    <text evidence="2">The sequence shown here is derived from an EMBL/GenBank/DDBJ whole genome shotgun (WGS) entry which is preliminary data.</text>
</comment>
<feature type="region of interest" description="Disordered" evidence="1">
    <location>
        <begin position="1"/>
        <end position="64"/>
    </location>
</feature>
<dbReference type="AlphaFoldDB" id="A0AAN6W9I3"/>
<sequence>MRYGGRPGHSSPAFDPLDGINHDPQWPDDLGSWAPSLGGSCQGWTTNTSRPYSNTKPPAEEARYDSTESTGYLNDYLVFSQAAFHESPGSEVLVSPLTEDQLWSSDCGIIEGTSTGTSPWTIATPDLSDQTAEEAQIKGVLEKRSTKDSLQEALPLSLANSGSAPSLGPSKVWILPPRIRRRKKVKPAAESLINKTSPVDKAKPKRRGAFTDEAKKCSTALTRQLKSCIRCRMNRGRCLPDPSLPSGPCLTCRLMTGPTLSKMPCYRYIITDASLYREQKAPYQLFSRRWQSMDIVDIPSSDWAPSSNVRTIVVSHINVSTPFDFQVREFIPAEGDRLEDEVINPVNGTVTKVPLPRFAVAEMKTTAERMRGFVDRNIYNFITATVGNDGLLWETYLMAFRQVGLAKTKQEQTLLSNTFRLWVVCRMTSSPVYICGDDTLGGTPHPLYQNHVPMPLVMTAQFECINYTTFLRPWSKAVLKQLNDLVLAKKREYWFTIYLVMFVLLHSCAMITRRDEETARQYNMLNKYANPASIREHHCGAQIMLAHFHYINRGVIPFSLPLHTEQGRKDLAKAAELTEEQVDLVRMTADMIQDSQRQKTITTVREQEDVGHDLYWVSMLFDQDWKPKQNE</sequence>
<gene>
    <name evidence="2" type="ORF">QBC36DRAFT_187225</name>
</gene>
<dbReference type="Proteomes" id="UP001302321">
    <property type="component" value="Unassembled WGS sequence"/>
</dbReference>
<protein>
    <recommendedName>
        <fullName evidence="4">Zn(2)-C6 fungal-type domain-containing protein</fullName>
    </recommendedName>
</protein>
<dbReference type="PANTHER" id="PTHR35392">
    <property type="entry name" value="ZN(II)2CYS6 TRANSCRIPTION FACTOR (EUROFUNG)-RELATED-RELATED"/>
    <property type="match status" value="1"/>
</dbReference>
<evidence type="ECO:0008006" key="4">
    <source>
        <dbReference type="Google" id="ProtNLM"/>
    </source>
</evidence>
<evidence type="ECO:0000256" key="1">
    <source>
        <dbReference type="SAM" id="MobiDB-lite"/>
    </source>
</evidence>
<evidence type="ECO:0000313" key="2">
    <source>
        <dbReference type="EMBL" id="KAK4176547.1"/>
    </source>
</evidence>
<name>A0AAN6W9I3_9PEZI</name>
<feature type="compositionally biased region" description="Polar residues" evidence="1">
    <location>
        <begin position="42"/>
        <end position="56"/>
    </location>
</feature>
<dbReference type="PANTHER" id="PTHR35392:SF3">
    <property type="entry name" value="ZN(2)-C6 FUNGAL-TYPE DOMAIN-CONTAINING PROTEIN"/>
    <property type="match status" value="1"/>
</dbReference>
<organism evidence="2 3">
    <name type="scientific">Triangularia setosa</name>
    <dbReference type="NCBI Taxonomy" id="2587417"/>
    <lineage>
        <taxon>Eukaryota</taxon>
        <taxon>Fungi</taxon>
        <taxon>Dikarya</taxon>
        <taxon>Ascomycota</taxon>
        <taxon>Pezizomycotina</taxon>
        <taxon>Sordariomycetes</taxon>
        <taxon>Sordariomycetidae</taxon>
        <taxon>Sordariales</taxon>
        <taxon>Podosporaceae</taxon>
        <taxon>Triangularia</taxon>
    </lineage>
</organism>
<reference evidence="2" key="2">
    <citation type="submission" date="2023-05" db="EMBL/GenBank/DDBJ databases">
        <authorList>
            <consortium name="Lawrence Berkeley National Laboratory"/>
            <person name="Steindorff A."/>
            <person name="Hensen N."/>
            <person name="Bonometti L."/>
            <person name="Westerberg I."/>
            <person name="Brannstrom I.O."/>
            <person name="Guillou S."/>
            <person name="Cros-Aarteil S."/>
            <person name="Calhoun S."/>
            <person name="Haridas S."/>
            <person name="Kuo A."/>
            <person name="Mondo S."/>
            <person name="Pangilinan J."/>
            <person name="Riley R."/>
            <person name="Labutti K."/>
            <person name="Andreopoulos B."/>
            <person name="Lipzen A."/>
            <person name="Chen C."/>
            <person name="Yanf M."/>
            <person name="Daum C."/>
            <person name="Ng V."/>
            <person name="Clum A."/>
            <person name="Ohm R."/>
            <person name="Martin F."/>
            <person name="Silar P."/>
            <person name="Natvig D."/>
            <person name="Lalanne C."/>
            <person name="Gautier V."/>
            <person name="Ament-Velasquez S.L."/>
            <person name="Kruys A."/>
            <person name="Hutchinson M.I."/>
            <person name="Powell A.J."/>
            <person name="Barry K."/>
            <person name="Miller A.N."/>
            <person name="Grigoriev I.V."/>
            <person name="Debuchy R."/>
            <person name="Gladieux P."/>
            <person name="Thoren M.H."/>
            <person name="Johannesson H."/>
        </authorList>
    </citation>
    <scope>NUCLEOTIDE SEQUENCE</scope>
    <source>
        <strain evidence="2">CBS 892.96</strain>
    </source>
</reference>
<dbReference type="InterPro" id="IPR052973">
    <property type="entry name" value="Fungal_sec-metab_reg_TF"/>
</dbReference>